<dbReference type="AlphaFoldDB" id="A0A2N0H673"/>
<evidence type="ECO:0000313" key="2">
    <source>
        <dbReference type="Proteomes" id="UP000232587"/>
    </source>
</evidence>
<name>A0A2N0H673_9SPHN</name>
<proteinExistence type="predicted"/>
<protein>
    <submittedName>
        <fullName evidence="1">Uncharacterized protein</fullName>
    </submittedName>
</protein>
<dbReference type="RefSeq" id="WP_100867293.1">
    <property type="nucleotide sequence ID" value="NZ_PHUF01000004.1"/>
</dbReference>
<accession>A0A2N0H673</accession>
<organism evidence="1 2">
    <name type="scientific">Novosphingobium kunmingense</name>
    <dbReference type="NCBI Taxonomy" id="1211806"/>
    <lineage>
        <taxon>Bacteria</taxon>
        <taxon>Pseudomonadati</taxon>
        <taxon>Pseudomonadota</taxon>
        <taxon>Alphaproteobacteria</taxon>
        <taxon>Sphingomonadales</taxon>
        <taxon>Sphingomonadaceae</taxon>
        <taxon>Novosphingobium</taxon>
    </lineage>
</organism>
<dbReference type="OrthoDB" id="9771666at2"/>
<gene>
    <name evidence="1" type="ORF">B0I00_2036</name>
</gene>
<comment type="caution">
    <text evidence="1">The sequence shown here is derived from an EMBL/GenBank/DDBJ whole genome shotgun (WGS) entry which is preliminary data.</text>
</comment>
<dbReference type="EMBL" id="PHUF01000004">
    <property type="protein sequence ID" value="PKB14448.1"/>
    <property type="molecule type" value="Genomic_DNA"/>
</dbReference>
<evidence type="ECO:0000313" key="1">
    <source>
        <dbReference type="EMBL" id="PKB14448.1"/>
    </source>
</evidence>
<dbReference type="Proteomes" id="UP000232587">
    <property type="component" value="Unassembled WGS sequence"/>
</dbReference>
<keyword evidence="2" id="KW-1185">Reference proteome</keyword>
<reference evidence="1 2" key="1">
    <citation type="submission" date="2017-11" db="EMBL/GenBank/DDBJ databases">
        <title>Genomic Encyclopedia of Type Strains, Phase III (KMG-III): the genomes of soil and plant-associated and newly described type strains.</title>
        <authorList>
            <person name="Whitman W."/>
        </authorList>
    </citation>
    <scope>NUCLEOTIDE SEQUENCE [LARGE SCALE GENOMIC DNA]</scope>
    <source>
        <strain evidence="1 2">CGMCC 1.12274</strain>
    </source>
</reference>
<sequence length="171" mass="18866">MNEDNRIECESEYVPSLPDALDDPEKVSVRLDIVVNGGALNFVLVDTTAWPPGSDKSAVGKDAAGNICLVVEKGRDREFTLELSPDWRWTFDPRGNPAGAPLTYKRGNPRLYRVSNIADRSLTIDAKARPDAPKDGAEDFFNIYLLFEQDSGVPIPVRLDPITQNPPPNSN</sequence>